<organism evidence="3 4">
    <name type="scientific">Polarella glacialis</name>
    <name type="common">Dinoflagellate</name>
    <dbReference type="NCBI Taxonomy" id="89957"/>
    <lineage>
        <taxon>Eukaryota</taxon>
        <taxon>Sar</taxon>
        <taxon>Alveolata</taxon>
        <taxon>Dinophyceae</taxon>
        <taxon>Suessiales</taxon>
        <taxon>Suessiaceae</taxon>
        <taxon>Polarella</taxon>
    </lineage>
</organism>
<dbReference type="EMBL" id="CAJNNW010032282">
    <property type="protein sequence ID" value="CAE8712161.1"/>
    <property type="molecule type" value="Genomic_DNA"/>
</dbReference>
<proteinExistence type="predicted"/>
<dbReference type="Proteomes" id="UP000626109">
    <property type="component" value="Unassembled WGS sequence"/>
</dbReference>
<evidence type="ECO:0000256" key="2">
    <source>
        <dbReference type="SAM" id="MobiDB-lite"/>
    </source>
</evidence>
<name>A0A813KZZ6_POLGL</name>
<feature type="coiled-coil region" evidence="1">
    <location>
        <begin position="184"/>
        <end position="246"/>
    </location>
</feature>
<evidence type="ECO:0000313" key="3">
    <source>
        <dbReference type="EMBL" id="CAE8712161.1"/>
    </source>
</evidence>
<dbReference type="AlphaFoldDB" id="A0A813KZZ6"/>
<accession>A0A813KZZ6</accession>
<feature type="compositionally biased region" description="Low complexity" evidence="2">
    <location>
        <begin position="259"/>
        <end position="272"/>
    </location>
</feature>
<feature type="region of interest" description="Disordered" evidence="2">
    <location>
        <begin position="250"/>
        <end position="272"/>
    </location>
</feature>
<evidence type="ECO:0000256" key="1">
    <source>
        <dbReference type="SAM" id="Coils"/>
    </source>
</evidence>
<gene>
    <name evidence="3" type="ORF">PGLA2088_LOCUS36880</name>
</gene>
<sequence length="272" mass="27805">MATEKEAAAGGVAAALQAVEAATQARDAKEEASKSFADTATQADVALADARNSVAGLDGERAELVADKSEHEELLSGTWAQLKSGAIPGNKWRERAKLITGVVDVLDKIGLDASLKGGLPVALKAKPTDRGPFAEKAVDFAEGLLAKHVASMGEKLGGMEAEAARRAQAVVDAETTLAGAVQLKEAAAEALATAEADLTQKNKDLAAAKKAEKALEPKSKQLNNALEEAEASLEAVKDLVAKFEALCEGPAAAPPAPVDQPEAEAAAVPAEA</sequence>
<evidence type="ECO:0000313" key="4">
    <source>
        <dbReference type="Proteomes" id="UP000626109"/>
    </source>
</evidence>
<keyword evidence="1" id="KW-0175">Coiled coil</keyword>
<comment type="caution">
    <text evidence="3">The sequence shown here is derived from an EMBL/GenBank/DDBJ whole genome shotgun (WGS) entry which is preliminary data.</text>
</comment>
<reference evidence="3" key="1">
    <citation type="submission" date="2021-02" db="EMBL/GenBank/DDBJ databases">
        <authorList>
            <person name="Dougan E. K."/>
            <person name="Rhodes N."/>
            <person name="Thang M."/>
            <person name="Chan C."/>
        </authorList>
    </citation>
    <scope>NUCLEOTIDE SEQUENCE</scope>
</reference>
<protein>
    <submittedName>
        <fullName evidence="3">Uncharacterized protein</fullName>
    </submittedName>
</protein>